<gene>
    <name evidence="2" type="ORF">BDZ90DRAFT_262474</name>
</gene>
<dbReference type="Proteomes" id="UP000245884">
    <property type="component" value="Unassembled WGS sequence"/>
</dbReference>
<evidence type="ECO:0000256" key="1">
    <source>
        <dbReference type="SAM" id="SignalP"/>
    </source>
</evidence>
<proteinExistence type="predicted"/>
<dbReference type="AlphaFoldDB" id="A0A316UQM2"/>
<protein>
    <submittedName>
        <fullName evidence="2">Uncharacterized protein</fullName>
    </submittedName>
</protein>
<dbReference type="GeneID" id="37030311"/>
<feature type="signal peptide" evidence="1">
    <location>
        <begin position="1"/>
        <end position="22"/>
    </location>
</feature>
<name>A0A316UQM2_9BASI</name>
<evidence type="ECO:0000313" key="3">
    <source>
        <dbReference type="Proteomes" id="UP000245884"/>
    </source>
</evidence>
<feature type="chain" id="PRO_5016326837" evidence="1">
    <location>
        <begin position="23"/>
        <end position="91"/>
    </location>
</feature>
<accession>A0A316UQM2</accession>
<keyword evidence="3" id="KW-1185">Reference proteome</keyword>
<evidence type="ECO:0000313" key="2">
    <source>
        <dbReference type="EMBL" id="PWN25425.1"/>
    </source>
</evidence>
<reference evidence="2 3" key="1">
    <citation type="journal article" date="2018" name="Mol. Biol. Evol.">
        <title>Broad Genomic Sampling Reveals a Smut Pathogenic Ancestry of the Fungal Clade Ustilaginomycotina.</title>
        <authorList>
            <person name="Kijpornyongpan T."/>
            <person name="Mondo S.J."/>
            <person name="Barry K."/>
            <person name="Sandor L."/>
            <person name="Lee J."/>
            <person name="Lipzen A."/>
            <person name="Pangilinan J."/>
            <person name="LaButti K."/>
            <person name="Hainaut M."/>
            <person name="Henrissat B."/>
            <person name="Grigoriev I.V."/>
            <person name="Spatafora J.W."/>
            <person name="Aime M.C."/>
        </authorList>
    </citation>
    <scope>NUCLEOTIDE SEQUENCE [LARGE SCALE GENOMIC DNA]</scope>
    <source>
        <strain evidence="2 3">MCA 5214</strain>
    </source>
</reference>
<keyword evidence="1" id="KW-0732">Signal</keyword>
<sequence>MRFVKFALATLTLATLASLGQGLPAAEARAADDRGQDTHSLRSKRAFTPQIADILGPREPGMAGTLYARNSNPTCTCCANYGSGETILKIA</sequence>
<organism evidence="2 3">
    <name type="scientific">Jaminaea rosea</name>
    <dbReference type="NCBI Taxonomy" id="1569628"/>
    <lineage>
        <taxon>Eukaryota</taxon>
        <taxon>Fungi</taxon>
        <taxon>Dikarya</taxon>
        <taxon>Basidiomycota</taxon>
        <taxon>Ustilaginomycotina</taxon>
        <taxon>Exobasidiomycetes</taxon>
        <taxon>Microstromatales</taxon>
        <taxon>Microstromatales incertae sedis</taxon>
        <taxon>Jaminaea</taxon>
    </lineage>
</organism>
<dbReference type="RefSeq" id="XP_025360037.1">
    <property type="nucleotide sequence ID" value="XM_025508488.1"/>
</dbReference>
<dbReference type="EMBL" id="KZ819676">
    <property type="protein sequence ID" value="PWN25425.1"/>
    <property type="molecule type" value="Genomic_DNA"/>
</dbReference>